<evidence type="ECO:0000313" key="8">
    <source>
        <dbReference type="EMBL" id="CAK8686338.1"/>
    </source>
</evidence>
<feature type="domain" description="VWFA" evidence="6">
    <location>
        <begin position="204"/>
        <end position="380"/>
    </location>
</feature>
<dbReference type="Gene3D" id="2.60.120.200">
    <property type="match status" value="1"/>
</dbReference>
<comment type="caution">
    <text evidence="8">The sequence shown here is derived from an EMBL/GenBank/DDBJ whole genome shotgun (WGS) entry which is preliminary data.</text>
</comment>
<name>A0ABP0G493_CLALP</name>
<evidence type="ECO:0000259" key="6">
    <source>
        <dbReference type="PROSITE" id="PS50234"/>
    </source>
</evidence>
<evidence type="ECO:0000256" key="4">
    <source>
        <dbReference type="SAM" id="MobiDB-lite"/>
    </source>
</evidence>
<feature type="region of interest" description="Disordered" evidence="4">
    <location>
        <begin position="618"/>
        <end position="643"/>
    </location>
</feature>
<organism evidence="8 9">
    <name type="scientific">Clavelina lepadiformis</name>
    <name type="common">Light-bulb sea squirt</name>
    <name type="synonym">Ascidia lepadiformis</name>
    <dbReference type="NCBI Taxonomy" id="159417"/>
    <lineage>
        <taxon>Eukaryota</taxon>
        <taxon>Metazoa</taxon>
        <taxon>Chordata</taxon>
        <taxon>Tunicata</taxon>
        <taxon>Ascidiacea</taxon>
        <taxon>Aplousobranchia</taxon>
        <taxon>Clavelinidae</taxon>
        <taxon>Clavelina</taxon>
    </lineage>
</organism>
<accession>A0ABP0G493</accession>
<feature type="compositionally biased region" description="Low complexity" evidence="4">
    <location>
        <begin position="634"/>
        <end position="643"/>
    </location>
</feature>
<dbReference type="Pfam" id="PF00092">
    <property type="entry name" value="VWA"/>
    <property type="match status" value="1"/>
</dbReference>
<feature type="compositionally biased region" description="Low complexity" evidence="4">
    <location>
        <begin position="595"/>
        <end position="605"/>
    </location>
</feature>
<dbReference type="InterPro" id="IPR050525">
    <property type="entry name" value="ECM_Assembly_Org"/>
</dbReference>
<comment type="caution">
    <text evidence="3">Lacks conserved residue(s) required for the propagation of feature annotation.</text>
</comment>
<dbReference type="PRINTS" id="PR00895">
    <property type="entry name" value="PENTAXIN"/>
</dbReference>
<evidence type="ECO:0000256" key="1">
    <source>
        <dbReference type="ARBA" id="ARBA00023278"/>
    </source>
</evidence>
<reference evidence="8 9" key="1">
    <citation type="submission" date="2024-02" db="EMBL/GenBank/DDBJ databases">
        <authorList>
            <person name="Daric V."/>
            <person name="Darras S."/>
        </authorList>
    </citation>
    <scope>NUCLEOTIDE SEQUENCE [LARGE SCALE GENOMIC DNA]</scope>
</reference>
<dbReference type="SUPFAM" id="SSF49899">
    <property type="entry name" value="Concanavalin A-like lectins/glucanases"/>
    <property type="match status" value="1"/>
</dbReference>
<dbReference type="PROSITE" id="PS50234">
    <property type="entry name" value="VWFA"/>
    <property type="match status" value="1"/>
</dbReference>
<dbReference type="InterPro" id="IPR002035">
    <property type="entry name" value="VWF_A"/>
</dbReference>
<gene>
    <name evidence="8" type="ORF">CVLEPA_LOCUS18283</name>
</gene>
<keyword evidence="1" id="KW-0379">Hydroxylation</keyword>
<dbReference type="SMART" id="SM00327">
    <property type="entry name" value="VWA"/>
    <property type="match status" value="1"/>
</dbReference>
<dbReference type="SMART" id="SM00159">
    <property type="entry name" value="PTX"/>
    <property type="match status" value="1"/>
</dbReference>
<comment type="similarity">
    <text evidence="2">Belongs to the fibril-associated collagens with interrupted helices (FACIT) family.</text>
</comment>
<keyword evidence="5" id="KW-0732">Signal</keyword>
<dbReference type="InterPro" id="IPR013320">
    <property type="entry name" value="ConA-like_dom_sf"/>
</dbReference>
<sequence>MMSYKMSLLKWQRNFIFVLVLSLGTRSERVIEGSADYTLIPGANGHEVVEAVIQKLETSRIFADDFLFLRRLAYVQSRDGTDLEIDYENFGGIWGLEEEQFNATKSHLLGGQLAAVSRVFRITWADVKWSDLFRPMVSGIAMRLYLDLIFDVIPRDIGAQAFYWLLHFRRGELPDPETPPPLHVYVEAAESHQMNQGCSEQKVDLIFAIDGSGSVGEDNFRRAMSFIENIVEPLKVDPNGARVGLLQYSGAPRIEFYLRQYLSKLSLRRAISRVSYLGGSTRTGRALNAVYERMLRVSRGTRPDLDLVPKILIIVTDGKSHDDVRREAERLHLVGVNVFAVGVTQDVNRDELVTIASGNPSTHVFEINDFSGLELLQNVLQQRSCREPAAWPENQDIVKSIFLPGEKKHLKIKVSEKGITLRLETTNGSLIMFGSTFITNPNEALRHFLLNITNDRVEIFFNPFSEDALHLEPNPAVVSDIGGLSRTILYITVASQTTHPIEATIYQKAGDHTARKDKLSKAQTVAWSSTSPIATTTPRSLLAGLEEPNQLRSDSGSEFSDLFLPPVVSTSEATSKANSPVTTKASTPDEGLQGTTSTIDDITSSAEMSTTYGQVEIETPSDELSSEGQDANGTTSADTTTTITRTGSFEKFSATIESLTTAKVSDKTTSATVTNRTSTEKSTVATGAVERIPATSTSTTTTATESMNATSIKPKTTTLPRLNTTTLQPTSATTATIQTTRATEPTPPHVCPAQYSNSLKKGDFLPPPFQFENGCFSTTYLVNFAQHRSEESWLKINKAMKCLKAFTACMWVYMAESPEHETTLFQYSLPDEEVEISFTIHSENRFRFKVNKEKTEGNLPSFDPTTWNFFCFSWENAKGRAMIYINRQRASFSRRRISRNLFIKEGGELMLGTEKSSCLNSPDCAQHKGKFVGSISTVNMWSFALADFEMRLASICRKVFGDLISADADDIISGGDGVKITSRNWCEICPTPPRFF</sequence>
<evidence type="ECO:0000313" key="9">
    <source>
        <dbReference type="Proteomes" id="UP001642483"/>
    </source>
</evidence>
<feature type="region of interest" description="Disordered" evidence="4">
    <location>
        <begin position="570"/>
        <end position="606"/>
    </location>
</feature>
<feature type="domain" description="Pentraxin (PTX)" evidence="7">
    <location>
        <begin position="777"/>
        <end position="986"/>
    </location>
</feature>
<feature type="compositionally biased region" description="Polar residues" evidence="4">
    <location>
        <begin position="570"/>
        <end position="586"/>
    </location>
</feature>
<proteinExistence type="inferred from homology"/>
<feature type="chain" id="PRO_5045123275" evidence="5">
    <location>
        <begin position="28"/>
        <end position="996"/>
    </location>
</feature>
<dbReference type="SUPFAM" id="SSF53300">
    <property type="entry name" value="vWA-like"/>
    <property type="match status" value="1"/>
</dbReference>
<dbReference type="Proteomes" id="UP001642483">
    <property type="component" value="Unassembled WGS sequence"/>
</dbReference>
<dbReference type="PANTHER" id="PTHR24020">
    <property type="entry name" value="COLLAGEN ALPHA"/>
    <property type="match status" value="1"/>
</dbReference>
<dbReference type="PANTHER" id="PTHR24020:SF20">
    <property type="entry name" value="PH DOMAIN-CONTAINING PROTEIN"/>
    <property type="match status" value="1"/>
</dbReference>
<protein>
    <submittedName>
        <fullName evidence="8">Uncharacterized protein</fullName>
    </submittedName>
</protein>
<evidence type="ECO:0000256" key="3">
    <source>
        <dbReference type="PROSITE-ProRule" id="PRU01172"/>
    </source>
</evidence>
<dbReference type="InterPro" id="IPR001759">
    <property type="entry name" value="PTX_dom"/>
</dbReference>
<evidence type="ECO:0000256" key="2">
    <source>
        <dbReference type="ARBA" id="ARBA00049648"/>
    </source>
</evidence>
<keyword evidence="9" id="KW-1185">Reference proteome</keyword>
<dbReference type="EMBL" id="CAWYQH010000102">
    <property type="protein sequence ID" value="CAK8686338.1"/>
    <property type="molecule type" value="Genomic_DNA"/>
</dbReference>
<dbReference type="PROSITE" id="PS51828">
    <property type="entry name" value="PTX_2"/>
    <property type="match status" value="1"/>
</dbReference>
<dbReference type="Gene3D" id="3.40.50.410">
    <property type="entry name" value="von Willebrand factor, type A domain"/>
    <property type="match status" value="1"/>
</dbReference>
<dbReference type="PRINTS" id="PR00453">
    <property type="entry name" value="VWFADOMAIN"/>
</dbReference>
<dbReference type="InterPro" id="IPR036465">
    <property type="entry name" value="vWFA_dom_sf"/>
</dbReference>
<dbReference type="Pfam" id="PF00354">
    <property type="entry name" value="Pentaxin"/>
    <property type="match status" value="1"/>
</dbReference>
<evidence type="ECO:0000259" key="7">
    <source>
        <dbReference type="PROSITE" id="PS51828"/>
    </source>
</evidence>
<evidence type="ECO:0000256" key="5">
    <source>
        <dbReference type="SAM" id="SignalP"/>
    </source>
</evidence>
<feature type="signal peptide" evidence="5">
    <location>
        <begin position="1"/>
        <end position="27"/>
    </location>
</feature>